<dbReference type="Pfam" id="PF04864">
    <property type="entry name" value="Alliinase_C"/>
    <property type="match status" value="1"/>
</dbReference>
<dbReference type="PANTHER" id="PTHR43795">
    <property type="entry name" value="BIFUNCTIONAL ASPARTATE AMINOTRANSFERASE AND GLUTAMATE/ASPARTATE-PREPHENATE AMINOTRANSFERASE-RELATED"/>
    <property type="match status" value="1"/>
</dbReference>
<keyword evidence="5" id="KW-1133">Transmembrane helix</keyword>
<comment type="caution">
    <text evidence="7">The sequence shown here is derived from an EMBL/GenBank/DDBJ whole genome shotgun (WGS) entry which is preliminary data.</text>
</comment>
<evidence type="ECO:0000259" key="6">
    <source>
        <dbReference type="Pfam" id="PF04864"/>
    </source>
</evidence>
<name>A0ABC8R1X0_9AQUA</name>
<keyword evidence="4" id="KW-0663">Pyridoxal phosphate</keyword>
<reference evidence="7 8" key="1">
    <citation type="submission" date="2024-02" db="EMBL/GenBank/DDBJ databases">
        <authorList>
            <person name="Vignale AGUSTIN F."/>
            <person name="Sosa J E."/>
            <person name="Modenutti C."/>
        </authorList>
    </citation>
    <scope>NUCLEOTIDE SEQUENCE [LARGE SCALE GENOMIC DNA]</scope>
</reference>
<feature type="domain" description="Alliinase C-terminal" evidence="6">
    <location>
        <begin position="80"/>
        <end position="440"/>
    </location>
</feature>
<dbReference type="CDD" id="cd00609">
    <property type="entry name" value="AAT_like"/>
    <property type="match status" value="1"/>
</dbReference>
<protein>
    <recommendedName>
        <fullName evidence="6">Alliinase C-terminal domain-containing protein</fullName>
    </recommendedName>
</protein>
<keyword evidence="3" id="KW-0808">Transferase</keyword>
<accession>A0ABC8R1X0</accession>
<feature type="transmembrane region" description="Helical" evidence="5">
    <location>
        <begin position="12"/>
        <end position="33"/>
    </location>
</feature>
<evidence type="ECO:0000256" key="3">
    <source>
        <dbReference type="ARBA" id="ARBA00022576"/>
    </source>
</evidence>
<dbReference type="InterPro" id="IPR015422">
    <property type="entry name" value="PyrdxlP-dep_Trfase_small"/>
</dbReference>
<keyword evidence="3" id="KW-0032">Aminotransferase</keyword>
<dbReference type="GO" id="GO:0008483">
    <property type="term" value="F:transaminase activity"/>
    <property type="evidence" value="ECO:0007669"/>
    <property type="project" value="UniProtKB-KW"/>
</dbReference>
<dbReference type="AlphaFoldDB" id="A0ABC8R1X0"/>
<dbReference type="InterPro" id="IPR037029">
    <property type="entry name" value="Alliinase_N_sf"/>
</dbReference>
<evidence type="ECO:0000256" key="1">
    <source>
        <dbReference type="ARBA" id="ARBA00001933"/>
    </source>
</evidence>
<organism evidence="7 8">
    <name type="scientific">Ilex paraguariensis</name>
    <name type="common">yerba mate</name>
    <dbReference type="NCBI Taxonomy" id="185542"/>
    <lineage>
        <taxon>Eukaryota</taxon>
        <taxon>Viridiplantae</taxon>
        <taxon>Streptophyta</taxon>
        <taxon>Embryophyta</taxon>
        <taxon>Tracheophyta</taxon>
        <taxon>Spermatophyta</taxon>
        <taxon>Magnoliopsida</taxon>
        <taxon>eudicotyledons</taxon>
        <taxon>Gunneridae</taxon>
        <taxon>Pentapetalae</taxon>
        <taxon>asterids</taxon>
        <taxon>campanulids</taxon>
        <taxon>Aquifoliales</taxon>
        <taxon>Aquifoliaceae</taxon>
        <taxon>Ilex</taxon>
    </lineage>
</organism>
<dbReference type="SUPFAM" id="SSF53383">
    <property type="entry name" value="PLP-dependent transferases"/>
    <property type="match status" value="1"/>
</dbReference>
<keyword evidence="5" id="KW-0472">Membrane</keyword>
<evidence type="ECO:0000313" key="7">
    <source>
        <dbReference type="EMBL" id="CAK9137565.1"/>
    </source>
</evidence>
<dbReference type="Gene3D" id="3.40.640.10">
    <property type="entry name" value="Type I PLP-dependent aspartate aminotransferase-like (Major domain)"/>
    <property type="match status" value="1"/>
</dbReference>
<dbReference type="Gene3D" id="2.10.25.30">
    <property type="entry name" value="EGF-like, alliinase"/>
    <property type="match status" value="1"/>
</dbReference>
<dbReference type="EMBL" id="CAUOFW020000825">
    <property type="protein sequence ID" value="CAK9137565.1"/>
    <property type="molecule type" value="Genomic_DNA"/>
</dbReference>
<comment type="cofactor">
    <cofactor evidence="1">
        <name>pyridoxal 5'-phosphate</name>
        <dbReference type="ChEBI" id="CHEBI:597326"/>
    </cofactor>
</comment>
<dbReference type="Gene3D" id="3.90.1150.10">
    <property type="entry name" value="Aspartate Aminotransferase, domain 1"/>
    <property type="match status" value="1"/>
</dbReference>
<dbReference type="InterPro" id="IPR015421">
    <property type="entry name" value="PyrdxlP-dep_Trfase_major"/>
</dbReference>
<evidence type="ECO:0000256" key="4">
    <source>
        <dbReference type="ARBA" id="ARBA00022898"/>
    </source>
</evidence>
<dbReference type="Proteomes" id="UP001642360">
    <property type="component" value="Unassembled WGS sequence"/>
</dbReference>
<keyword evidence="8" id="KW-1185">Reference proteome</keyword>
<keyword evidence="5" id="KW-0812">Transmembrane</keyword>
<dbReference type="PANTHER" id="PTHR43795:SF22">
    <property type="entry name" value="TRYPTOPHAN AMINOTRANSFERASE-RELATED PROTEIN 2"/>
    <property type="match status" value="1"/>
</dbReference>
<evidence type="ECO:0000256" key="2">
    <source>
        <dbReference type="ARBA" id="ARBA00006312"/>
    </source>
</evidence>
<proteinExistence type="inferred from homology"/>
<dbReference type="InterPro" id="IPR015424">
    <property type="entry name" value="PyrdxlP-dep_Trfase"/>
</dbReference>
<evidence type="ECO:0000313" key="8">
    <source>
        <dbReference type="Proteomes" id="UP001642360"/>
    </source>
</evidence>
<sequence length="448" mass="50212">MKDQKKMWSVFSLKHVLVVSLALNVGLIFRVLYEGEKNLSGFCLENKEAFMAEADAHVSKNTSLVTSTAATPTEVRDGVIDLGHGDPTMYERFWKRTGDKTTVVISGWQSISYFSDVGNICWFLEPEFANVVVRLHRLVGNAVTEDRHVVVGTGSSQLFLAVLYALSPPNASEPMDVVSAAPFYSSYPLMTDFLKSGLYKWAGDAHKYGEDRPYIELVTSPNNPDGLIRQAVVNRSEGILVHDLAYYWPQYAPISSPADQDIMLFTVSKTTGHAGSRIGWALVKDEDIAKKMTKFIELNTIGVSKDSQLRAAKILQAVADSYDNVGCNSEESETFFDYGYNVMKKRWKQLREAVNKSSLFSLPDFPLGTCTFSGRTFKSQPAFAWLKCEGEIEDCENFLQSHKVVSRGGKHFGDSTKYVRICTLSRDETFNLFIERLSTIKTRNSYTN</sequence>
<evidence type="ECO:0000256" key="5">
    <source>
        <dbReference type="SAM" id="Phobius"/>
    </source>
</evidence>
<comment type="similarity">
    <text evidence="2">Belongs to the alliinase family.</text>
</comment>
<dbReference type="InterPro" id="IPR050478">
    <property type="entry name" value="Ethylene_sulfur-biosynth"/>
</dbReference>
<gene>
    <name evidence="7" type="ORF">ILEXP_LOCUS4581</name>
</gene>
<dbReference type="InterPro" id="IPR006948">
    <property type="entry name" value="Alliinase_C"/>
</dbReference>